<gene>
    <name evidence="3" type="primary">LOC115466474</name>
</gene>
<dbReference type="GeneID" id="115466474"/>
<dbReference type="AlphaFoldDB" id="A0A6P7XK38"/>
<accession>A0A6P7XK38</accession>
<dbReference type="CDD" id="cd12087">
    <property type="entry name" value="TM_EGFR-like"/>
    <property type="match status" value="1"/>
</dbReference>
<proteinExistence type="predicted"/>
<reference evidence="3" key="1">
    <citation type="submission" date="2025-08" db="UniProtKB">
        <authorList>
            <consortium name="RefSeq"/>
        </authorList>
    </citation>
    <scope>IDENTIFICATION</scope>
</reference>
<organism evidence="2 3">
    <name type="scientific">Microcaecilia unicolor</name>
    <dbReference type="NCBI Taxonomy" id="1415580"/>
    <lineage>
        <taxon>Eukaryota</taxon>
        <taxon>Metazoa</taxon>
        <taxon>Chordata</taxon>
        <taxon>Craniata</taxon>
        <taxon>Vertebrata</taxon>
        <taxon>Euteleostomi</taxon>
        <taxon>Amphibia</taxon>
        <taxon>Gymnophiona</taxon>
        <taxon>Siphonopidae</taxon>
        <taxon>Microcaecilia</taxon>
    </lineage>
</organism>
<evidence type="ECO:0000256" key="1">
    <source>
        <dbReference type="SAM" id="Phobius"/>
    </source>
</evidence>
<evidence type="ECO:0000313" key="3">
    <source>
        <dbReference type="RefSeq" id="XP_030053581.1"/>
    </source>
</evidence>
<keyword evidence="2" id="KW-1185">Reference proteome</keyword>
<dbReference type="KEGG" id="muo:115466474"/>
<dbReference type="InParanoid" id="A0A6P7XK38"/>
<keyword evidence="1" id="KW-1133">Transmembrane helix</keyword>
<sequence length="396" mass="43608">MERVSAQSVPCKNHGANTTVPTMQKMLELCVQKSCPNPSFPLQPRQEVARIFSAGFPSFPQILQFISTKSTECRLQKRRYPTKMTLQSTLQRNQEGTPASMKFKQAGQKQTFQSLHSEPVLISLGPNVFIPGTEPSRPNVFIPGTEPSRPNVFIPGTEPSRPNVFIPGTEPSRPVFTPGTEPSVTTAVATMAVNIAVGVGVLAALILLVAGLVLYFIRRRNSKANPPKINTQTVKENEYAEPRDPGQPTKVLGITKITSMMDKPTLKTGDQHYVNTMLALSDPPDGESAQAPTFQSHNRKNYGEAATRDEGYYQFPKTSEDVATSDGRIYEEPDSLATEAKSDEGQYETMMIGKVEARPHNSHYELICHETLQDAVYKTINCKMHLNGGTEKPTLG</sequence>
<keyword evidence="1" id="KW-0812">Transmembrane</keyword>
<dbReference type="Proteomes" id="UP000515156">
    <property type="component" value="Chromosome 3"/>
</dbReference>
<protein>
    <submittedName>
        <fullName evidence="3">Uncharacterized protein LOC115466474</fullName>
    </submittedName>
</protein>
<feature type="transmembrane region" description="Helical" evidence="1">
    <location>
        <begin position="191"/>
        <end position="217"/>
    </location>
</feature>
<evidence type="ECO:0000313" key="2">
    <source>
        <dbReference type="Proteomes" id="UP000515156"/>
    </source>
</evidence>
<keyword evidence="1" id="KW-0472">Membrane</keyword>
<dbReference type="RefSeq" id="XP_030053581.1">
    <property type="nucleotide sequence ID" value="XM_030197721.1"/>
</dbReference>
<name>A0A6P7XK38_9AMPH</name>